<keyword evidence="1" id="KW-0175">Coiled coil</keyword>
<protein>
    <submittedName>
        <fullName evidence="3">Uncharacterized protein</fullName>
    </submittedName>
</protein>
<evidence type="ECO:0000313" key="4">
    <source>
        <dbReference type="Proteomes" id="UP000288082"/>
    </source>
</evidence>
<feature type="coiled-coil region" evidence="1">
    <location>
        <begin position="283"/>
        <end position="310"/>
    </location>
</feature>
<evidence type="ECO:0000256" key="1">
    <source>
        <dbReference type="SAM" id="Coils"/>
    </source>
</evidence>
<organism evidence="3 4">
    <name type="scientific">Thermus scotoductus</name>
    <dbReference type="NCBI Taxonomy" id="37636"/>
    <lineage>
        <taxon>Bacteria</taxon>
        <taxon>Thermotogati</taxon>
        <taxon>Deinococcota</taxon>
        <taxon>Deinococci</taxon>
        <taxon>Thermales</taxon>
        <taxon>Thermaceae</taxon>
        <taxon>Thermus</taxon>
    </lineage>
</organism>
<sequence>LRLTRLRSPEEWKKAAEERRKARLEKKRQEEEEKRKREEEALKRAAEDPEYAREYARQKLEEQELEKEREKKLAELQAELAKVRYQQAQLAQELGLEGWDLSELGVESPEDLDPKRLRARLMQEVGDIDEDPTLKGGAGMVASRTIRTLTNRLKAVERNLVRELAHNHELRAQVLGEEAALSPEEVLDLSPEGGLGFRKRLQKEAEEKGATKGDIKREKERIAEERIVHLMETDPEKAEAVIRARELLRGMHMWARDLGRRVEAETKVDPAEVKRRAELVKAFLKASEEAKALEAALRRFNRDTEEAASKIQNRDPAAFRVEIEPLEDEEFLARLREDVAETARMELTKSFFDL</sequence>
<feature type="non-terminal residue" evidence="3">
    <location>
        <position position="354"/>
    </location>
</feature>
<evidence type="ECO:0000256" key="2">
    <source>
        <dbReference type="SAM" id="MobiDB-lite"/>
    </source>
</evidence>
<evidence type="ECO:0000313" key="3">
    <source>
        <dbReference type="EMBL" id="RTH02317.1"/>
    </source>
</evidence>
<reference evidence="3 4" key="1">
    <citation type="journal article" date="2019" name="Extremophiles">
        <title>Biogeography of thermophiles and predominance of Thermus scotoductus in domestic water heaters.</title>
        <authorList>
            <person name="Wilpiszeski R.L."/>
            <person name="Zhang Z."/>
            <person name="House C.H."/>
        </authorList>
    </citation>
    <scope>NUCLEOTIDE SEQUENCE [LARGE SCALE GENOMIC DNA]</scope>
    <source>
        <strain evidence="3 4">38_S38</strain>
    </source>
</reference>
<feature type="non-terminal residue" evidence="3">
    <location>
        <position position="1"/>
    </location>
</feature>
<comment type="caution">
    <text evidence="3">The sequence shown here is derived from an EMBL/GenBank/DDBJ whole genome shotgun (WGS) entry which is preliminary data.</text>
</comment>
<proteinExistence type="predicted"/>
<feature type="region of interest" description="Disordered" evidence="2">
    <location>
        <begin position="1"/>
        <end position="51"/>
    </location>
</feature>
<gene>
    <name evidence="3" type="ORF">CSW50_07815</name>
</gene>
<accession>A0A430R4Q1</accession>
<dbReference type="EMBL" id="PELM01000239">
    <property type="protein sequence ID" value="RTH02317.1"/>
    <property type="molecule type" value="Genomic_DNA"/>
</dbReference>
<name>A0A430R4Q1_THESC</name>
<feature type="compositionally biased region" description="Basic and acidic residues" evidence="2">
    <location>
        <begin position="7"/>
        <end position="20"/>
    </location>
</feature>
<feature type="compositionally biased region" description="Basic and acidic residues" evidence="2">
    <location>
        <begin position="27"/>
        <end position="51"/>
    </location>
</feature>
<dbReference type="AlphaFoldDB" id="A0A430R4Q1"/>
<dbReference type="Proteomes" id="UP000288082">
    <property type="component" value="Unassembled WGS sequence"/>
</dbReference>
<dbReference type="RefSeq" id="WP_172957879.1">
    <property type="nucleotide sequence ID" value="NZ_PELM01000239.1"/>
</dbReference>